<dbReference type="Proteomes" id="UP001609176">
    <property type="component" value="Unassembled WGS sequence"/>
</dbReference>
<dbReference type="RefSeq" id="WP_395125160.1">
    <property type="nucleotide sequence ID" value="NZ_JBIMSN010000020.1"/>
</dbReference>
<comment type="caution">
    <text evidence="3">The sequence shown here is derived from an EMBL/GenBank/DDBJ whole genome shotgun (WGS) entry which is preliminary data.</text>
</comment>
<dbReference type="Proteomes" id="UP001609219">
    <property type="component" value="Unassembled WGS sequence"/>
</dbReference>
<gene>
    <name evidence="3" type="ORF">ACHIPV_17290</name>
    <name evidence="2" type="ORF">ACHIRB_04760</name>
</gene>
<dbReference type="InterPro" id="IPR029058">
    <property type="entry name" value="AB_hydrolase_fold"/>
</dbReference>
<feature type="signal peptide" evidence="1">
    <location>
        <begin position="1"/>
        <end position="30"/>
    </location>
</feature>
<accession>A0ABW7KNJ0</accession>
<evidence type="ECO:0000313" key="3">
    <source>
        <dbReference type="EMBL" id="MFH5243616.1"/>
    </source>
</evidence>
<reference evidence="4 5" key="1">
    <citation type="submission" date="2024-10" db="EMBL/GenBank/DDBJ databases">
        <authorList>
            <person name="Riesco R."/>
        </authorList>
    </citation>
    <scope>NUCLEOTIDE SEQUENCE [LARGE SCALE GENOMIC DNA]</scope>
    <source>
        <strain evidence="3 4">NCIMB 15448</strain>
        <strain evidence="2 5">NCIMB 15450</strain>
    </source>
</reference>
<feature type="chain" id="PRO_5045033756" evidence="1">
    <location>
        <begin position="31"/>
        <end position="249"/>
    </location>
</feature>
<protein>
    <submittedName>
        <fullName evidence="3">Esterase/lipase family protein</fullName>
    </submittedName>
</protein>
<keyword evidence="1" id="KW-0732">Signal</keyword>
<name>A0ABW7KNJ0_9NOCA</name>
<evidence type="ECO:0000256" key="1">
    <source>
        <dbReference type="SAM" id="SignalP"/>
    </source>
</evidence>
<evidence type="ECO:0000313" key="4">
    <source>
        <dbReference type="Proteomes" id="UP001609176"/>
    </source>
</evidence>
<organism evidence="3 4">
    <name type="scientific">Antrihabitans spumae</name>
    <dbReference type="NCBI Taxonomy" id="3373370"/>
    <lineage>
        <taxon>Bacteria</taxon>
        <taxon>Bacillati</taxon>
        <taxon>Actinomycetota</taxon>
        <taxon>Actinomycetes</taxon>
        <taxon>Mycobacteriales</taxon>
        <taxon>Nocardiaceae</taxon>
        <taxon>Antrihabitans</taxon>
    </lineage>
</organism>
<dbReference type="EMBL" id="JBIMSP010000028">
    <property type="protein sequence ID" value="MFH5243616.1"/>
    <property type="molecule type" value="Genomic_DNA"/>
</dbReference>
<evidence type="ECO:0000313" key="2">
    <source>
        <dbReference type="EMBL" id="MFH5227901.1"/>
    </source>
</evidence>
<keyword evidence="5" id="KW-1185">Reference proteome</keyword>
<dbReference type="PROSITE" id="PS51257">
    <property type="entry name" value="PROKAR_LIPOPROTEIN"/>
    <property type="match status" value="1"/>
</dbReference>
<dbReference type="EMBL" id="JBIMSN010000020">
    <property type="protein sequence ID" value="MFH5227901.1"/>
    <property type="molecule type" value="Genomic_DNA"/>
</dbReference>
<sequence length="249" mass="25836">MTFTKAALTSCLTVAVVGCATALAAPVATAAPEGQRIVLLVPGQEPVPGTTSLDQYNGLDAKLTALGYTVYPVPTGGLDLVKESQQIKAAADRATAGVEVESLSIVAHSYGGLNSRNYIKNLGGADVVDNYIAIGSPQYGTPGGCLQLPGFGFDGCPFTQFMADLNKGDDTPGATKFYSIRSAEEFADGRLDGGQCRVTPIPNLAHIVEPSDERVQNAVVTALDGTCDGQFVTDADGSITWDKTVFPAN</sequence>
<dbReference type="SUPFAM" id="SSF53474">
    <property type="entry name" value="alpha/beta-Hydrolases"/>
    <property type="match status" value="1"/>
</dbReference>
<evidence type="ECO:0000313" key="5">
    <source>
        <dbReference type="Proteomes" id="UP001609219"/>
    </source>
</evidence>
<dbReference type="Gene3D" id="3.40.50.1820">
    <property type="entry name" value="alpha/beta hydrolase"/>
    <property type="match status" value="1"/>
</dbReference>
<proteinExistence type="predicted"/>